<dbReference type="EMBL" id="QJPH01000384">
    <property type="protein sequence ID" value="PZN75461.1"/>
    <property type="molecule type" value="Genomic_DNA"/>
</dbReference>
<protein>
    <submittedName>
        <fullName evidence="2">AMMECR1 domain-containing protein</fullName>
    </submittedName>
</protein>
<dbReference type="Gene3D" id="3.30.1490.150">
    <property type="entry name" value="Hypothetical protein ph0010, domain 2"/>
    <property type="match status" value="1"/>
</dbReference>
<feature type="domain" description="AMMECR1" evidence="1">
    <location>
        <begin position="11"/>
        <end position="190"/>
    </location>
</feature>
<evidence type="ECO:0000313" key="3">
    <source>
        <dbReference type="Proteomes" id="UP000249396"/>
    </source>
</evidence>
<dbReference type="InterPro" id="IPR036071">
    <property type="entry name" value="AMMECR1_dom_sf"/>
</dbReference>
<reference evidence="2 3" key="1">
    <citation type="journal article" date="2018" name="Aquat. Microb. Ecol.">
        <title>Gammaproteobacterial methanotrophs dominate.</title>
        <authorList>
            <person name="Rissanen A.J."/>
            <person name="Saarenheimo J."/>
            <person name="Tiirola M."/>
            <person name="Peura S."/>
            <person name="Aalto S.L."/>
            <person name="Karvinen A."/>
            <person name="Nykanen H."/>
        </authorList>
    </citation>
    <scope>NUCLEOTIDE SEQUENCE [LARGE SCALE GENOMIC DNA]</scope>
    <source>
        <strain evidence="2">AMbin10</strain>
    </source>
</reference>
<dbReference type="PANTHER" id="PTHR13016:SF0">
    <property type="entry name" value="AMME SYNDROME CANDIDATE GENE 1 PROTEIN"/>
    <property type="match status" value="1"/>
</dbReference>
<dbReference type="PANTHER" id="PTHR13016">
    <property type="entry name" value="AMMECR1 HOMOLOG"/>
    <property type="match status" value="1"/>
</dbReference>
<accession>A0A2W4QTR1</accession>
<dbReference type="AlphaFoldDB" id="A0A2W4QTR1"/>
<evidence type="ECO:0000313" key="2">
    <source>
        <dbReference type="EMBL" id="PZN75461.1"/>
    </source>
</evidence>
<dbReference type="InterPro" id="IPR002733">
    <property type="entry name" value="AMMECR1_domain"/>
</dbReference>
<dbReference type="NCBIfam" id="TIGR04335">
    <property type="entry name" value="AmmeMemoSam_A"/>
    <property type="match status" value="1"/>
</dbReference>
<sequence>MPSNKCSLSEEQQRYLMDLAWQSIRHGLTHRKPLPVDLASLAPELKTLRATFVTLQKQGELRGCIGRLEAARPLAEDIAENAYAAAFQDPRFQPLQQSELERLEIHLSLLTPSEPMAFSSEQDLLGQLRPGEDGLILAEGSRRGTFLPSVWEQLTTPRQFLEHLKLKAGLPASYWSNSIKAWRYRTEVIE</sequence>
<dbReference type="SUPFAM" id="SSF143447">
    <property type="entry name" value="AMMECR1-like"/>
    <property type="match status" value="1"/>
</dbReference>
<dbReference type="PROSITE" id="PS51112">
    <property type="entry name" value="AMMECR1"/>
    <property type="match status" value="1"/>
</dbReference>
<name>A0A2W4QTR1_9GAMM</name>
<dbReference type="Pfam" id="PF01871">
    <property type="entry name" value="AMMECR1"/>
    <property type="match status" value="1"/>
</dbReference>
<dbReference type="Proteomes" id="UP000249396">
    <property type="component" value="Unassembled WGS sequence"/>
</dbReference>
<comment type="caution">
    <text evidence="2">The sequence shown here is derived from an EMBL/GenBank/DDBJ whole genome shotgun (WGS) entry which is preliminary data.</text>
</comment>
<evidence type="ECO:0000259" key="1">
    <source>
        <dbReference type="PROSITE" id="PS51112"/>
    </source>
</evidence>
<gene>
    <name evidence="2" type="ORF">DM484_18765</name>
</gene>
<dbReference type="NCBIfam" id="TIGR00296">
    <property type="entry name" value="TIGR00296 family protein"/>
    <property type="match status" value="1"/>
</dbReference>
<dbReference type="InterPro" id="IPR023473">
    <property type="entry name" value="AMMECR1"/>
</dbReference>
<proteinExistence type="predicted"/>
<dbReference type="InterPro" id="IPR027485">
    <property type="entry name" value="AMMECR1_N"/>
</dbReference>
<dbReference type="InterPro" id="IPR027623">
    <property type="entry name" value="AmmeMemoSam_A"/>
</dbReference>
<dbReference type="Gene3D" id="3.30.700.20">
    <property type="entry name" value="Hypothetical protein ph0010, domain 1"/>
    <property type="match status" value="1"/>
</dbReference>
<organism evidence="2 3">
    <name type="scientific">Candidatus Methylumidiphilus alinenensis</name>
    <dbReference type="NCBI Taxonomy" id="2202197"/>
    <lineage>
        <taxon>Bacteria</taxon>
        <taxon>Pseudomonadati</taxon>
        <taxon>Pseudomonadota</taxon>
        <taxon>Gammaproteobacteria</taxon>
        <taxon>Methylococcales</taxon>
        <taxon>Candidatus Methylumidiphilus</taxon>
    </lineage>
</organism>